<dbReference type="PANTHER" id="PTHR43531:SF11">
    <property type="entry name" value="METHYL-ACCEPTING CHEMOTAXIS PROTEIN 3"/>
    <property type="match status" value="1"/>
</dbReference>
<dbReference type="InterPro" id="IPR051310">
    <property type="entry name" value="MCP_chemotaxis"/>
</dbReference>
<feature type="domain" description="HAMP" evidence="13">
    <location>
        <begin position="335"/>
        <end position="387"/>
    </location>
</feature>
<dbReference type="SMART" id="SM00283">
    <property type="entry name" value="MA"/>
    <property type="match status" value="1"/>
</dbReference>
<dbReference type="InterPro" id="IPR004090">
    <property type="entry name" value="Chemotax_Me-accpt_rcpt"/>
</dbReference>
<dbReference type="InterPro" id="IPR033479">
    <property type="entry name" value="dCache_1"/>
</dbReference>
<evidence type="ECO:0000313" key="14">
    <source>
        <dbReference type="EMBL" id="MBA2133575.1"/>
    </source>
</evidence>
<dbReference type="PROSITE" id="PS50111">
    <property type="entry name" value="CHEMOTAXIS_TRANSDUC_2"/>
    <property type="match status" value="1"/>
</dbReference>
<dbReference type="Gene3D" id="6.10.340.10">
    <property type="match status" value="1"/>
</dbReference>
<dbReference type="Pfam" id="PF00015">
    <property type="entry name" value="MCPsignal"/>
    <property type="match status" value="1"/>
</dbReference>
<dbReference type="InterPro" id="IPR004089">
    <property type="entry name" value="MCPsignal_dom"/>
</dbReference>
<evidence type="ECO:0000256" key="10">
    <source>
        <dbReference type="SAM" id="MobiDB-lite"/>
    </source>
</evidence>
<keyword evidence="9" id="KW-0175">Coiled coil</keyword>
<evidence type="ECO:0000256" key="2">
    <source>
        <dbReference type="ARBA" id="ARBA00022475"/>
    </source>
</evidence>
<sequence length="684" mass="75374">MFNRLKLMPKMVTLFLLIGLIPMLVALVVSFSLAEQALTEAIETEIKIFHGQQQRYLETWFAFQKNVAEAAAATQDVYDSLNYYVDDPWATENELFMWENRNRLILTPFLESIVERYDFAYVMVANRKGIVVSATNRNRLRDDLSGREYFQKALLGQTNISEIFYSDLLAENCLVIATPIYSNGEVSGTVNGVMIFLLNVPRISKILTDGLDVIGKSADAYLVDANQILLTVPRFQQGMAVLRTKIATEAAAEAARAIAAGNRDFQQFFVYNDLQGKKVIGNASTLTFGEQLVGLNVKVDYDEAFAAVNKLRDFALFLAVVICAIVVMIGFTFARSLARPILGFHEKLKQLAAGDFTVKLATDRRDEIGEMAVQLNMTAKALRESFINVVRSSESVQMVSAQIAAGNQDLSQRTQEQASSLEEISSTIEEVTSSIRSVSNNAEQANHVAQITLEAVNEGEHSIVETINAMAEISNSSKQIAEIIKVVNDIAFQTNLLALNAAVEAARAGEQGRGFAVVAAEVRNLAGRTAESAKEIEELISESVRRVDRGNELIQKSFEMLQRIVENTKKTSDMVVEVAAAMREQAGAAEQIQASIEQLNQVTQENAAMVEEISATSQALDAEAAKLRENVARFKVDDRLLSAQRTEETKSPKGTLGQENGVKKPRPVNGNGAVNFVHDSLDRF</sequence>
<dbReference type="PROSITE" id="PS50885">
    <property type="entry name" value="HAMP"/>
    <property type="match status" value="1"/>
</dbReference>
<name>A0A8J6I0V1_9FIRM</name>
<feature type="coiled-coil region" evidence="9">
    <location>
        <begin position="592"/>
        <end position="637"/>
    </location>
</feature>
<evidence type="ECO:0000259" key="13">
    <source>
        <dbReference type="PROSITE" id="PS50885"/>
    </source>
</evidence>
<dbReference type="PANTHER" id="PTHR43531">
    <property type="entry name" value="PROTEIN ICFG"/>
    <property type="match status" value="1"/>
</dbReference>
<dbReference type="GO" id="GO:0005886">
    <property type="term" value="C:plasma membrane"/>
    <property type="evidence" value="ECO:0007669"/>
    <property type="project" value="UniProtKB-SubCell"/>
</dbReference>
<accession>A0A8J6I0V1</accession>
<evidence type="ECO:0000256" key="6">
    <source>
        <dbReference type="ARBA" id="ARBA00023136"/>
    </source>
</evidence>
<evidence type="ECO:0000256" key="9">
    <source>
        <dbReference type="SAM" id="Coils"/>
    </source>
</evidence>
<dbReference type="InterPro" id="IPR003660">
    <property type="entry name" value="HAMP_dom"/>
</dbReference>
<dbReference type="FunFam" id="1.10.287.950:FF:000001">
    <property type="entry name" value="Methyl-accepting chemotaxis sensory transducer"/>
    <property type="match status" value="1"/>
</dbReference>
<dbReference type="EMBL" id="JAAKDE010000016">
    <property type="protein sequence ID" value="MBA2133575.1"/>
    <property type="molecule type" value="Genomic_DNA"/>
</dbReference>
<evidence type="ECO:0000256" key="3">
    <source>
        <dbReference type="ARBA" id="ARBA00022500"/>
    </source>
</evidence>
<keyword evidence="15" id="KW-1185">Reference proteome</keyword>
<evidence type="ECO:0000256" key="4">
    <source>
        <dbReference type="ARBA" id="ARBA00022692"/>
    </source>
</evidence>
<keyword evidence="4 11" id="KW-0812">Transmembrane</keyword>
<dbReference type="SUPFAM" id="SSF58104">
    <property type="entry name" value="Methyl-accepting chemotaxis protein (MCP) signaling domain"/>
    <property type="match status" value="1"/>
</dbReference>
<dbReference type="CDD" id="cd06225">
    <property type="entry name" value="HAMP"/>
    <property type="match status" value="1"/>
</dbReference>
<evidence type="ECO:0000256" key="5">
    <source>
        <dbReference type="ARBA" id="ARBA00022989"/>
    </source>
</evidence>
<dbReference type="Gene3D" id="3.30.450.20">
    <property type="entry name" value="PAS domain"/>
    <property type="match status" value="1"/>
</dbReference>
<dbReference type="GO" id="GO:0006935">
    <property type="term" value="P:chemotaxis"/>
    <property type="evidence" value="ECO:0007669"/>
    <property type="project" value="UniProtKB-KW"/>
</dbReference>
<comment type="subcellular location">
    <subcellularLocation>
        <location evidence="1">Cell membrane</location>
        <topology evidence="1">Multi-pass membrane protein</topology>
    </subcellularLocation>
</comment>
<organism evidence="14 15">
    <name type="scientific">Capillibacterium thermochitinicola</name>
    <dbReference type="NCBI Taxonomy" id="2699427"/>
    <lineage>
        <taxon>Bacteria</taxon>
        <taxon>Bacillati</taxon>
        <taxon>Bacillota</taxon>
        <taxon>Capillibacterium</taxon>
    </lineage>
</organism>
<gene>
    <name evidence="14" type="ORF">G5B42_08495</name>
</gene>
<dbReference type="Proteomes" id="UP000657177">
    <property type="component" value="Unassembled WGS sequence"/>
</dbReference>
<dbReference type="SUPFAM" id="SSF103190">
    <property type="entry name" value="Sensory domain-like"/>
    <property type="match status" value="1"/>
</dbReference>
<evidence type="ECO:0000256" key="11">
    <source>
        <dbReference type="SAM" id="Phobius"/>
    </source>
</evidence>
<evidence type="ECO:0000313" key="15">
    <source>
        <dbReference type="Proteomes" id="UP000657177"/>
    </source>
</evidence>
<dbReference type="Pfam" id="PF00672">
    <property type="entry name" value="HAMP"/>
    <property type="match status" value="1"/>
</dbReference>
<dbReference type="CDD" id="cd12914">
    <property type="entry name" value="PDC1_DGC_like"/>
    <property type="match status" value="1"/>
</dbReference>
<dbReference type="GO" id="GO:0004888">
    <property type="term" value="F:transmembrane signaling receptor activity"/>
    <property type="evidence" value="ECO:0007669"/>
    <property type="project" value="InterPro"/>
</dbReference>
<evidence type="ECO:0000256" key="7">
    <source>
        <dbReference type="ARBA" id="ARBA00029447"/>
    </source>
</evidence>
<evidence type="ECO:0000259" key="12">
    <source>
        <dbReference type="PROSITE" id="PS50111"/>
    </source>
</evidence>
<dbReference type="Pfam" id="PF02743">
    <property type="entry name" value="dCache_1"/>
    <property type="match status" value="1"/>
</dbReference>
<dbReference type="SMART" id="SM00304">
    <property type="entry name" value="HAMP"/>
    <property type="match status" value="1"/>
</dbReference>
<comment type="caution">
    <text evidence="14">The sequence shown here is derived from an EMBL/GenBank/DDBJ whole genome shotgun (WGS) entry which is preliminary data.</text>
</comment>
<reference evidence="14" key="1">
    <citation type="submission" date="2020-06" db="EMBL/GenBank/DDBJ databases">
        <title>Novel chitinolytic bacterium.</title>
        <authorList>
            <person name="Ungkulpasvich U."/>
            <person name="Kosugi A."/>
            <person name="Uke A."/>
        </authorList>
    </citation>
    <scope>NUCLEOTIDE SEQUENCE</scope>
    <source>
        <strain evidence="14">UUS1-1</strain>
    </source>
</reference>
<dbReference type="CDD" id="cd11386">
    <property type="entry name" value="MCP_signal"/>
    <property type="match status" value="1"/>
</dbReference>
<evidence type="ECO:0000256" key="8">
    <source>
        <dbReference type="PROSITE-ProRule" id="PRU00284"/>
    </source>
</evidence>
<dbReference type="PRINTS" id="PR00260">
    <property type="entry name" value="CHEMTRNSDUCR"/>
</dbReference>
<evidence type="ECO:0000256" key="1">
    <source>
        <dbReference type="ARBA" id="ARBA00004651"/>
    </source>
</evidence>
<protein>
    <submittedName>
        <fullName evidence="14">HAMP domain-containing protein</fullName>
    </submittedName>
</protein>
<feature type="domain" description="Methyl-accepting transducer" evidence="12">
    <location>
        <begin position="392"/>
        <end position="621"/>
    </location>
</feature>
<comment type="similarity">
    <text evidence="7">Belongs to the methyl-accepting chemotaxis (MCP) protein family.</text>
</comment>
<keyword evidence="3" id="KW-0145">Chemotaxis</keyword>
<keyword evidence="2" id="KW-1003">Cell membrane</keyword>
<dbReference type="InterPro" id="IPR029151">
    <property type="entry name" value="Sensor-like_sf"/>
</dbReference>
<keyword evidence="6 11" id="KW-0472">Membrane</keyword>
<dbReference type="Gene3D" id="1.10.287.950">
    <property type="entry name" value="Methyl-accepting chemotaxis protein"/>
    <property type="match status" value="1"/>
</dbReference>
<feature type="region of interest" description="Disordered" evidence="10">
    <location>
        <begin position="643"/>
        <end position="684"/>
    </location>
</feature>
<feature type="transmembrane region" description="Helical" evidence="11">
    <location>
        <begin position="314"/>
        <end position="334"/>
    </location>
</feature>
<proteinExistence type="inferred from homology"/>
<dbReference type="AlphaFoldDB" id="A0A8J6I0V1"/>
<dbReference type="GO" id="GO:0007165">
    <property type="term" value="P:signal transduction"/>
    <property type="evidence" value="ECO:0007669"/>
    <property type="project" value="UniProtKB-KW"/>
</dbReference>
<keyword evidence="8" id="KW-0807">Transducer</keyword>
<keyword evidence="5 11" id="KW-1133">Transmembrane helix</keyword>